<name>A0A6A4GKM6_9AGAR</name>
<protein>
    <submittedName>
        <fullName evidence="2">Uncharacterized protein</fullName>
    </submittedName>
</protein>
<dbReference type="PANTHER" id="PTHR35871:SF1">
    <property type="entry name" value="CXC1-LIKE CYSTEINE CLUSTER ASSOCIATED WITH KDZ TRANSPOSASES DOMAIN-CONTAINING PROTEIN"/>
    <property type="match status" value="1"/>
</dbReference>
<reference evidence="2" key="1">
    <citation type="journal article" date="2019" name="Environ. Microbiol.">
        <title>Fungal ecological strategies reflected in gene transcription - a case study of two litter decomposers.</title>
        <authorList>
            <person name="Barbi F."/>
            <person name="Kohler A."/>
            <person name="Barry K."/>
            <person name="Baskaran P."/>
            <person name="Daum C."/>
            <person name="Fauchery L."/>
            <person name="Ihrmark K."/>
            <person name="Kuo A."/>
            <person name="LaButti K."/>
            <person name="Lipzen A."/>
            <person name="Morin E."/>
            <person name="Grigoriev I.V."/>
            <person name="Henrissat B."/>
            <person name="Lindahl B."/>
            <person name="Martin F."/>
        </authorList>
    </citation>
    <scope>NUCLEOTIDE SEQUENCE</scope>
    <source>
        <strain evidence="2">JB14</strain>
    </source>
</reference>
<dbReference type="EMBL" id="ML769894">
    <property type="protein sequence ID" value="KAE9386279.1"/>
    <property type="molecule type" value="Genomic_DNA"/>
</dbReference>
<proteinExistence type="predicted"/>
<keyword evidence="3" id="KW-1185">Reference proteome</keyword>
<evidence type="ECO:0000256" key="1">
    <source>
        <dbReference type="SAM" id="MobiDB-lite"/>
    </source>
</evidence>
<organism evidence="2 3">
    <name type="scientific">Gymnopus androsaceus JB14</name>
    <dbReference type="NCBI Taxonomy" id="1447944"/>
    <lineage>
        <taxon>Eukaryota</taxon>
        <taxon>Fungi</taxon>
        <taxon>Dikarya</taxon>
        <taxon>Basidiomycota</taxon>
        <taxon>Agaricomycotina</taxon>
        <taxon>Agaricomycetes</taxon>
        <taxon>Agaricomycetidae</taxon>
        <taxon>Agaricales</taxon>
        <taxon>Marasmiineae</taxon>
        <taxon>Omphalotaceae</taxon>
        <taxon>Gymnopus</taxon>
    </lineage>
</organism>
<evidence type="ECO:0000313" key="3">
    <source>
        <dbReference type="Proteomes" id="UP000799118"/>
    </source>
</evidence>
<dbReference type="PANTHER" id="PTHR35871">
    <property type="entry name" value="EXPRESSED PROTEIN"/>
    <property type="match status" value="1"/>
</dbReference>
<dbReference type="Proteomes" id="UP000799118">
    <property type="component" value="Unassembled WGS sequence"/>
</dbReference>
<gene>
    <name evidence="2" type="ORF">BT96DRAFT_1086592</name>
</gene>
<evidence type="ECO:0000313" key="2">
    <source>
        <dbReference type="EMBL" id="KAE9386279.1"/>
    </source>
</evidence>
<accession>A0A6A4GKM6</accession>
<feature type="region of interest" description="Disordered" evidence="1">
    <location>
        <begin position="94"/>
        <end position="116"/>
    </location>
</feature>
<sequence>MSLKFLTPFRRCKKISSAVPSTPTKPRCCVTIEDIEDDDSFLTRRAGLLSGTEHCILINNSEIDDDSLCDSIDSIPGPETPFGPDLCNTAETRTTDIPSNESHLPTPEPGPFSEALPDGRLREVPSILLATKAAEDLEGYKDPRFDPFVCHCLEGMKILLKLYTDPCSLTYGKWGASSLQAVVALNRGTYCARTLHCLVRKYIADRTVLPVNPYGNWNESFLVDESLCLELNLYLQELGNNISANALMLYLNHPDVMERHGITRKISVWTARWYLNTLGFRFAHPKKGQYSDGHECEDVVYYQEWKFIPFWEKISERILKWTAEGLVEQGPLPGQQLIIWFHDESIFYAHNRHRKSWYYKDAPAKPYCKGDGHSFMIACFVSCDFGWLCAPDGRTAERCMFPGKAKDGYFTAADILEQDNAAIDLVNELYLEFDHVFIYNNATTHLKREDTTLSAHKMPKGPSSNFHVFVTEHDADGNIVHLPDGSVSKVKVPMGPATFRDGSPQELYCSDGIFKGMAAILKERSIEVPKRAECKKFKCTAPAIDCCCHRVLYNQLDFANVESILACREHGVPVILYRFYPESSREDDLKRNAIECLDSVPLDFFNRAHKFIDAYRKGLNGWQAAWAARKYKGHQILPDTVMDDLEKANIS</sequence>
<dbReference type="AlphaFoldDB" id="A0A6A4GKM6"/>
<feature type="compositionally biased region" description="Polar residues" evidence="1">
    <location>
        <begin position="94"/>
        <end position="103"/>
    </location>
</feature>
<dbReference type="OrthoDB" id="10044727at2759"/>